<protein>
    <submittedName>
        <fullName evidence="1">Unannotated protein</fullName>
    </submittedName>
</protein>
<evidence type="ECO:0000313" key="1">
    <source>
        <dbReference type="EMBL" id="CAB4803445.1"/>
    </source>
</evidence>
<gene>
    <name evidence="1" type="ORF">UFOPK3024_00724</name>
</gene>
<organism evidence="1">
    <name type="scientific">freshwater metagenome</name>
    <dbReference type="NCBI Taxonomy" id="449393"/>
    <lineage>
        <taxon>unclassified sequences</taxon>
        <taxon>metagenomes</taxon>
        <taxon>ecological metagenomes</taxon>
    </lineage>
</organism>
<name>A0A6J6Y4S5_9ZZZZ</name>
<dbReference type="AlphaFoldDB" id="A0A6J6Y4S5"/>
<dbReference type="EMBL" id="CAFAAK010000146">
    <property type="protein sequence ID" value="CAB4803445.1"/>
    <property type="molecule type" value="Genomic_DNA"/>
</dbReference>
<reference evidence="1" key="1">
    <citation type="submission" date="2020-05" db="EMBL/GenBank/DDBJ databases">
        <authorList>
            <person name="Chiriac C."/>
            <person name="Salcher M."/>
            <person name="Ghai R."/>
            <person name="Kavagutti S V."/>
        </authorList>
    </citation>
    <scope>NUCLEOTIDE SEQUENCE</scope>
</reference>
<proteinExistence type="predicted"/>
<sequence length="116" mass="12476">MGVGEFDQAWWVDRPLAHTDDASETALFELDFIQDLHGDPALFGFGCCGFGEDNRGQVRGWSVDEVFDQVNALRDGDGGFGLSHNVAILGSRGNNGDGLDRHGWLFGAKCSEAVSA</sequence>
<accession>A0A6J6Y4S5</accession>